<accession>A0ACB9T2A0</accession>
<name>A0ACB9T2A0_HOLOL</name>
<dbReference type="EMBL" id="CM043019">
    <property type="protein sequence ID" value="KAI4460950.1"/>
    <property type="molecule type" value="Genomic_DNA"/>
</dbReference>
<evidence type="ECO:0000313" key="1">
    <source>
        <dbReference type="EMBL" id="KAI4460950.1"/>
    </source>
</evidence>
<reference evidence="1" key="1">
    <citation type="submission" date="2022-04" db="EMBL/GenBank/DDBJ databases">
        <title>Chromosome-scale genome assembly of Holotrichia oblita Faldermann.</title>
        <authorList>
            <person name="Rongchong L."/>
        </authorList>
    </citation>
    <scope>NUCLEOTIDE SEQUENCE</scope>
    <source>
        <strain evidence="1">81SQS9</strain>
    </source>
</reference>
<comment type="caution">
    <text evidence="1">The sequence shown here is derived from an EMBL/GenBank/DDBJ whole genome shotgun (WGS) entry which is preliminary data.</text>
</comment>
<keyword evidence="2" id="KW-1185">Reference proteome</keyword>
<dbReference type="Proteomes" id="UP001056778">
    <property type="component" value="Chromosome 5"/>
</dbReference>
<sequence length="1878" mass="204549">MIGDTVFSFPDAIIESTYCSYMFVVFKGNEQTRSVPFNTYDTESISHHLAKLAKQQGSTDNISVIVVFLREPSKVAADAHWANRNRLTMEAGLDNANATNNLFSNSNGTEILQQKDGFLLRGNFKQNGAELSPSNEYPFNRPANGKRSAEEFDEDEDMGPETDVDAIDEGLLSPATEQGIIDNKNICGFDPFVAEIEEKVTLEMDLDIQKQQTSEFEPPRTPREETPTPPADEEFERDCKLVVHRKGSGHCCGEEDGAEGQPHYLCNDRVESEDWILASEINIVRTFTFEKGCNSVCTPSPDRFTKSRHVRICQQTLVHDAAGIEENVADSGEESEDEWNYYKGDSAESEKVSSSKADQEVAELTKTVEEDEDAAMSQLNPNAAEFVPISSPTRNVVSPACRALLNDEVIAQSPRRATPSDIDISLPNPLDFEKEVKNRPSDVYSNGQDENAQKLSTQEVMENLLNGRNIEDIEFHPGTPHKAAAANTEEFHFGPNATPFSTPAKFLDQSEAALSTKAVYGDESSLLEGKTLGLEASFTTEEDITNLNPFKADEDVSDFQPQITKLPDPMAVSFYQDENETNPFDLNKVQLLPDDDEIVDKQENNGIQIKDAALDFLENSPITKDETVVTDLDRPSDADDVGLLCGVSKLPETPEPVLPCEEGSGDAPITDLPSAKSPILIEASQAPLPITPEPNSEEQEVISKTPDVLSPLPQEHLIVDIHESSSPISPTPLNAPLLKTEDDLGFDNVSEEHKIISSALSPEPTDELSELTKSPEPLDDELIQQTLDTLARPDSKSPAILTPEPTEELLCQTKSPEQAGIGKSPEPTDFGKSPEPTDFSKSPEPTDFSKSPEPTDFSKSPEPTDFSKSPVPTLESEIIQQKEEIEEFFPICQKSREQIQEAVKEDQFFPIFTKPSTDLTVIDDSSLKAVSPDLIKDEPLEIPKSPISMSDELEIQHKSPIPTLDEPTESHSISPLTQLEAEPISKSPVPLTENIQTIDSLLEDITKSDVVEEKIKSPEPADELLVEPTSEPIIKAVNTLEFISCNLQNLQFESFEQQEVPLLEPEPQPDVPLLEPEPQPDVPLLEPEPQPEVPLLEPESETEIQPLDSKPQPEVHLLETEPQKEEVHPLEPEPEKQVQPIEAEIQPLEPELQPEVQPLEPEPQPDFKPIEPEPQPEVHQLLEPQIAVCEKQPEAFEVSDLLSMPTKPEPVMEDTEISKTFENIESLQLVDIKEQIESAEQLLTDEIQNILEAAKSTELAECEAKSPETIEESLDSEKRDLDSPMEDITSSVKDDNSLTPEIIEEAKDISTEKEIIKDNFVSINEPPLVETEAIIEKENTCQVSSTPNTTLGEQTETESISTTEIHSILERSCIPDVTSPLSPSEQSLQQVLDAKLNEPIVLPTEEIIKTNLITPEYPQETVITPSEDMPTPTIEEKEAPAALPEVAPEAEVKETNDNAVIAAGVGVAAAVATAAAVTAVTKEKKTTKAPAKVPSTIKKPSSSQSPTKTAATKPASAKTPTAAKTASSPTKPVPSKTTKTTTLKAAPTKLAASKPSPKPKTETTATKIADKKPLMNGDVKAPLKSPLTAKRPTSTSTAKSALTAKSPVAPKPSPIKSETKTNTTITKTSSTRLSSSSTATKPATAATTTTRPTTTTVPKPRPMSLTSRTTGSTTNKTSSTVSANKTTVQSKLGVTASSPKTATPKPKPPASLLSKSPTTNTAPKPRVSATRTSLTKGPDTEKQIKDSVNKQLTATSRTTTTKTTGMLSAGRTTTTVKKTETKSPSTRTTTTTKTTVTTLKSTNKKPNEITRTAVKKTAPTKTVIKAQQNGLTNGVATTIVQETTTILSTESQLIKDLSPIENKLIVDNSQLTETNVTD</sequence>
<evidence type="ECO:0000313" key="2">
    <source>
        <dbReference type="Proteomes" id="UP001056778"/>
    </source>
</evidence>
<protein>
    <submittedName>
        <fullName evidence="1">Ataxin-2 c-terminal region</fullName>
    </submittedName>
</protein>
<gene>
    <name evidence="1" type="ORF">MML48_5g00006139</name>
</gene>
<proteinExistence type="predicted"/>
<organism evidence="1 2">
    <name type="scientific">Holotrichia oblita</name>
    <name type="common">Chafer beetle</name>
    <dbReference type="NCBI Taxonomy" id="644536"/>
    <lineage>
        <taxon>Eukaryota</taxon>
        <taxon>Metazoa</taxon>
        <taxon>Ecdysozoa</taxon>
        <taxon>Arthropoda</taxon>
        <taxon>Hexapoda</taxon>
        <taxon>Insecta</taxon>
        <taxon>Pterygota</taxon>
        <taxon>Neoptera</taxon>
        <taxon>Endopterygota</taxon>
        <taxon>Coleoptera</taxon>
        <taxon>Polyphaga</taxon>
        <taxon>Scarabaeiformia</taxon>
        <taxon>Scarabaeidae</taxon>
        <taxon>Melolonthinae</taxon>
        <taxon>Holotrichia</taxon>
    </lineage>
</organism>